<protein>
    <submittedName>
        <fullName evidence="2">Uncharacterized protein</fullName>
    </submittedName>
</protein>
<sequence length="159" mass="15838">MAAVVEVGAWWAVLFAVTVVAVGPLNTVELAVAVAAAAGAALAARWVRLAAGATLGGTGGAARALALLPWSLLRGCGLLAAAMLGWSRRTGGRPASGAPAFRRTAMREGTGAGWAGLVMAASADTCVVRATDDGLVEVHALGIEPGPVERALTEEGGQR</sequence>
<dbReference type="Proteomes" id="UP001344658">
    <property type="component" value="Unassembled WGS sequence"/>
</dbReference>
<evidence type="ECO:0000313" key="3">
    <source>
        <dbReference type="Proteomes" id="UP001344658"/>
    </source>
</evidence>
<keyword evidence="1" id="KW-1133">Transmembrane helix</keyword>
<reference evidence="2 3" key="1">
    <citation type="submission" date="2023-12" db="EMBL/GenBank/DDBJ databases">
        <title>Streptomyces sp. V4-01.</title>
        <authorList>
            <person name="Somphong A."/>
            <person name="Phongsopitanun W."/>
        </authorList>
    </citation>
    <scope>NUCLEOTIDE SEQUENCE [LARGE SCALE GENOMIC DNA]</scope>
    <source>
        <strain evidence="2 3">V4-01</strain>
    </source>
</reference>
<dbReference type="EMBL" id="JAZEWV010000058">
    <property type="protein sequence ID" value="MEE4546900.1"/>
    <property type="molecule type" value="Genomic_DNA"/>
</dbReference>
<comment type="caution">
    <text evidence="2">The sequence shown here is derived from an EMBL/GenBank/DDBJ whole genome shotgun (WGS) entry which is preliminary data.</text>
</comment>
<evidence type="ECO:0000313" key="2">
    <source>
        <dbReference type="EMBL" id="MEE4546900.1"/>
    </source>
</evidence>
<proteinExistence type="predicted"/>
<name>A0ABU7PM30_9ACTN</name>
<keyword evidence="1" id="KW-0472">Membrane</keyword>
<keyword evidence="3" id="KW-1185">Reference proteome</keyword>
<gene>
    <name evidence="2" type="ORF">V2S66_33660</name>
</gene>
<dbReference type="RefSeq" id="WP_330800799.1">
    <property type="nucleotide sequence ID" value="NZ_JAZEWV010000058.1"/>
</dbReference>
<organism evidence="2 3">
    <name type="scientific">Actinacidiphila polyblastidii</name>
    <dbReference type="NCBI Taxonomy" id="3110430"/>
    <lineage>
        <taxon>Bacteria</taxon>
        <taxon>Bacillati</taxon>
        <taxon>Actinomycetota</taxon>
        <taxon>Actinomycetes</taxon>
        <taxon>Kitasatosporales</taxon>
        <taxon>Streptomycetaceae</taxon>
        <taxon>Actinacidiphila</taxon>
    </lineage>
</organism>
<evidence type="ECO:0000256" key="1">
    <source>
        <dbReference type="SAM" id="Phobius"/>
    </source>
</evidence>
<keyword evidence="1" id="KW-0812">Transmembrane</keyword>
<accession>A0ABU7PM30</accession>
<feature type="transmembrane region" description="Helical" evidence="1">
    <location>
        <begin position="67"/>
        <end position="86"/>
    </location>
</feature>